<keyword evidence="6" id="KW-0997">Cell inner membrane</keyword>
<evidence type="ECO:0000256" key="1">
    <source>
        <dbReference type="ARBA" id="ARBA00004377"/>
    </source>
</evidence>
<sequence>MTQPVRHGEGGFTLIELMISLGLFALIAVAGVTLVDSILSVQGRTEKRLDRIAEVQRAMFVVASDFDQLARGRVQGDGGRVAFSRAAGGFGGPALAVTYTLANGVFVRTVDGRAQRVLGGVQSARWRYFDGGWLDSWPPDEERVDAWPRAVAVELAVSAPSGMAGTVRRVVTLPIPAAEPK</sequence>
<evidence type="ECO:0000313" key="11">
    <source>
        <dbReference type="EMBL" id="MEJ5092988.1"/>
    </source>
</evidence>
<feature type="transmembrane region" description="Helical" evidence="10">
    <location>
        <begin position="12"/>
        <end position="39"/>
    </location>
</feature>
<dbReference type="SUPFAM" id="SSF54523">
    <property type="entry name" value="Pili subunits"/>
    <property type="match status" value="1"/>
</dbReference>
<evidence type="ECO:0000256" key="10">
    <source>
        <dbReference type="SAM" id="Phobius"/>
    </source>
</evidence>
<dbReference type="InterPro" id="IPR012902">
    <property type="entry name" value="N_methyl_site"/>
</dbReference>
<comment type="similarity">
    <text evidence="2">Belongs to the GSP J family.</text>
</comment>
<keyword evidence="12" id="KW-1185">Reference proteome</keyword>
<keyword evidence="9 10" id="KW-0472">Membrane</keyword>
<evidence type="ECO:0000256" key="5">
    <source>
        <dbReference type="ARBA" id="ARBA00022481"/>
    </source>
</evidence>
<dbReference type="Pfam" id="PF11612">
    <property type="entry name" value="T2SSJ"/>
    <property type="match status" value="1"/>
</dbReference>
<comment type="caution">
    <text evidence="11">The sequence shown here is derived from an EMBL/GenBank/DDBJ whole genome shotgun (WGS) entry which is preliminary data.</text>
</comment>
<gene>
    <name evidence="11" type="ORF">WH159_00250</name>
</gene>
<dbReference type="PANTHER" id="PTHR39583">
    <property type="entry name" value="TYPE II SECRETION SYSTEM PROTEIN J-RELATED"/>
    <property type="match status" value="1"/>
</dbReference>
<dbReference type="InterPro" id="IPR051621">
    <property type="entry name" value="T2SS_protein_J"/>
</dbReference>
<evidence type="ECO:0000256" key="7">
    <source>
        <dbReference type="ARBA" id="ARBA00022692"/>
    </source>
</evidence>
<dbReference type="PANTHER" id="PTHR39583:SF2">
    <property type="entry name" value="TYPE II SECRETION SYSTEM PROTEIN J"/>
    <property type="match status" value="1"/>
</dbReference>
<evidence type="ECO:0000256" key="3">
    <source>
        <dbReference type="ARBA" id="ARBA00021539"/>
    </source>
</evidence>
<comment type="subcellular location">
    <subcellularLocation>
        <location evidence="1">Cell inner membrane</location>
        <topology evidence="1">Single-pass membrane protein</topology>
    </subcellularLocation>
</comment>
<keyword evidence="4" id="KW-1003">Cell membrane</keyword>
<evidence type="ECO:0000313" key="12">
    <source>
        <dbReference type="Proteomes" id="UP001380365"/>
    </source>
</evidence>
<dbReference type="Pfam" id="PF07963">
    <property type="entry name" value="N_methyl"/>
    <property type="match status" value="1"/>
</dbReference>
<protein>
    <recommendedName>
        <fullName evidence="3">Type II secretion system protein J</fullName>
    </recommendedName>
</protein>
<dbReference type="Proteomes" id="UP001380365">
    <property type="component" value="Unassembled WGS sequence"/>
</dbReference>
<keyword evidence="8 10" id="KW-1133">Transmembrane helix</keyword>
<dbReference type="EMBL" id="JBBGZA010000001">
    <property type="protein sequence ID" value="MEJ5092988.1"/>
    <property type="molecule type" value="Genomic_DNA"/>
</dbReference>
<evidence type="ECO:0000256" key="8">
    <source>
        <dbReference type="ARBA" id="ARBA00022989"/>
    </source>
</evidence>
<dbReference type="RefSeq" id="WP_339537417.1">
    <property type="nucleotide sequence ID" value="NZ_JBBGZA010000001.1"/>
</dbReference>
<evidence type="ECO:0000256" key="6">
    <source>
        <dbReference type="ARBA" id="ARBA00022519"/>
    </source>
</evidence>
<organism evidence="11 12">
    <name type="scientific">Sphingomonas molluscorum</name>
    <dbReference type="NCBI Taxonomy" id="418184"/>
    <lineage>
        <taxon>Bacteria</taxon>
        <taxon>Pseudomonadati</taxon>
        <taxon>Pseudomonadota</taxon>
        <taxon>Alphaproteobacteria</taxon>
        <taxon>Sphingomonadales</taxon>
        <taxon>Sphingomonadaceae</taxon>
        <taxon>Sphingomonas</taxon>
    </lineage>
</organism>
<proteinExistence type="inferred from homology"/>
<dbReference type="InterPro" id="IPR010055">
    <property type="entry name" value="T2SS_protein-GspJ"/>
</dbReference>
<keyword evidence="7 10" id="KW-0812">Transmembrane</keyword>
<keyword evidence="5" id="KW-0488">Methylation</keyword>
<evidence type="ECO:0000256" key="4">
    <source>
        <dbReference type="ARBA" id="ARBA00022475"/>
    </source>
</evidence>
<reference evidence="11 12" key="1">
    <citation type="submission" date="2023-12" db="EMBL/GenBank/DDBJ databases">
        <title>Gut-associated functions are favored during microbiome assembly across C. elegans life.</title>
        <authorList>
            <person name="Zimmermann J."/>
        </authorList>
    </citation>
    <scope>NUCLEOTIDE SEQUENCE [LARGE SCALE GENOMIC DNA]</scope>
    <source>
        <strain evidence="11 12">JUb134</strain>
    </source>
</reference>
<dbReference type="PROSITE" id="PS00409">
    <property type="entry name" value="PROKAR_NTER_METHYL"/>
    <property type="match status" value="1"/>
</dbReference>
<evidence type="ECO:0000256" key="9">
    <source>
        <dbReference type="ARBA" id="ARBA00023136"/>
    </source>
</evidence>
<evidence type="ECO:0000256" key="2">
    <source>
        <dbReference type="ARBA" id="ARBA00011084"/>
    </source>
</evidence>
<dbReference type="NCBIfam" id="TIGR02532">
    <property type="entry name" value="IV_pilin_GFxxxE"/>
    <property type="match status" value="1"/>
</dbReference>
<name>A0ABU8Q015_9SPHN</name>
<accession>A0ABU8Q015</accession>
<dbReference type="InterPro" id="IPR045584">
    <property type="entry name" value="Pilin-like"/>
</dbReference>